<reference evidence="1" key="1">
    <citation type="submission" date="2019-11" db="EMBL/GenBank/DDBJ databases">
        <title>Characterization of Clostridium perfringens isolates from swine manure treated agricultural soils.</title>
        <authorList>
            <person name="Wushke S.T."/>
        </authorList>
    </citation>
    <scope>NUCLEOTIDE SEQUENCE</scope>
    <source>
        <strain evidence="1">V2</strain>
    </source>
</reference>
<accession>A0AAW9ILP0</accession>
<organism evidence="1 2">
    <name type="scientific">Clostridium perfringens</name>
    <dbReference type="NCBI Taxonomy" id="1502"/>
    <lineage>
        <taxon>Bacteria</taxon>
        <taxon>Bacillati</taxon>
        <taxon>Bacillota</taxon>
        <taxon>Clostridia</taxon>
        <taxon>Eubacteriales</taxon>
        <taxon>Clostridiaceae</taxon>
        <taxon>Clostridium</taxon>
    </lineage>
</organism>
<dbReference type="GO" id="GO:0016616">
    <property type="term" value="F:oxidoreductase activity, acting on the CH-OH group of donors, NAD or NADP as acceptor"/>
    <property type="evidence" value="ECO:0007669"/>
    <property type="project" value="InterPro"/>
</dbReference>
<evidence type="ECO:0000313" key="1">
    <source>
        <dbReference type="EMBL" id="MDZ5010848.1"/>
    </source>
</evidence>
<dbReference type="Gene3D" id="3.40.50.10380">
    <property type="entry name" value="Malic enzyme, N-terminal domain"/>
    <property type="match status" value="1"/>
</dbReference>
<proteinExistence type="predicted"/>
<name>A0AAW9ILP0_CLOPF</name>
<sequence>MNDNKKNPIIHRKEGDFMKEKSLKAHEKWKGKIEVISRCPVNSNEDLAVAYT</sequence>
<feature type="non-terminal residue" evidence="1">
    <location>
        <position position="52"/>
    </location>
</feature>
<dbReference type="InterPro" id="IPR037062">
    <property type="entry name" value="Malic_N_dom_sf"/>
</dbReference>
<dbReference type="EMBL" id="WNVM01000857">
    <property type="protein sequence ID" value="MDZ5010848.1"/>
    <property type="molecule type" value="Genomic_DNA"/>
</dbReference>
<dbReference type="Proteomes" id="UP001292368">
    <property type="component" value="Unassembled WGS sequence"/>
</dbReference>
<gene>
    <name evidence="1" type="ORF">GNF77_18510</name>
</gene>
<dbReference type="AlphaFoldDB" id="A0AAW9ILP0"/>
<comment type="caution">
    <text evidence="1">The sequence shown here is derived from an EMBL/GenBank/DDBJ whole genome shotgun (WGS) entry which is preliminary data.</text>
</comment>
<dbReference type="GO" id="GO:0004470">
    <property type="term" value="F:malic enzyme activity"/>
    <property type="evidence" value="ECO:0007669"/>
    <property type="project" value="InterPro"/>
</dbReference>
<protein>
    <submittedName>
        <fullName evidence="1">Uncharacterized protein</fullName>
    </submittedName>
</protein>
<evidence type="ECO:0000313" key="2">
    <source>
        <dbReference type="Proteomes" id="UP001292368"/>
    </source>
</evidence>